<dbReference type="PROSITE" id="PS50088">
    <property type="entry name" value="ANK_REPEAT"/>
    <property type="match status" value="3"/>
</dbReference>
<dbReference type="PANTHER" id="PTHR24198:SF165">
    <property type="entry name" value="ANKYRIN REPEAT-CONTAINING PROTEIN-RELATED"/>
    <property type="match status" value="1"/>
</dbReference>
<dbReference type="SUPFAM" id="SSF48403">
    <property type="entry name" value="Ankyrin repeat"/>
    <property type="match status" value="1"/>
</dbReference>
<dbReference type="InterPro" id="IPR002110">
    <property type="entry name" value="Ankyrin_rpt"/>
</dbReference>
<accession>A0A0M0JB65</accession>
<dbReference type="PROSITE" id="PS50297">
    <property type="entry name" value="ANK_REP_REGION"/>
    <property type="match status" value="3"/>
</dbReference>
<gene>
    <name evidence="5" type="ORF">Ctob_002748</name>
</gene>
<feature type="region of interest" description="Disordered" evidence="4">
    <location>
        <begin position="550"/>
        <end position="593"/>
    </location>
</feature>
<evidence type="ECO:0000256" key="1">
    <source>
        <dbReference type="ARBA" id="ARBA00022737"/>
    </source>
</evidence>
<evidence type="ECO:0000256" key="2">
    <source>
        <dbReference type="ARBA" id="ARBA00023043"/>
    </source>
</evidence>
<dbReference type="AlphaFoldDB" id="A0A0M0JB65"/>
<reference evidence="6" key="1">
    <citation type="journal article" date="2015" name="PLoS Genet.">
        <title>Genome Sequence and Transcriptome Analyses of Chrysochromulina tobin: Metabolic Tools for Enhanced Algal Fitness in the Prominent Order Prymnesiales (Haptophyceae).</title>
        <authorList>
            <person name="Hovde B.T."/>
            <person name="Deodato C.R."/>
            <person name="Hunsperger H.M."/>
            <person name="Ryken S.A."/>
            <person name="Yost W."/>
            <person name="Jha R.K."/>
            <person name="Patterson J."/>
            <person name="Monnat R.J. Jr."/>
            <person name="Barlow S.B."/>
            <person name="Starkenburg S.R."/>
            <person name="Cattolico R.A."/>
        </authorList>
    </citation>
    <scope>NUCLEOTIDE SEQUENCE</scope>
    <source>
        <strain evidence="6">CCMP291</strain>
    </source>
</reference>
<evidence type="ECO:0000313" key="6">
    <source>
        <dbReference type="Proteomes" id="UP000037460"/>
    </source>
</evidence>
<keyword evidence="1" id="KW-0677">Repeat</keyword>
<evidence type="ECO:0000256" key="3">
    <source>
        <dbReference type="PROSITE-ProRule" id="PRU00023"/>
    </source>
</evidence>
<dbReference type="OrthoDB" id="6235521at2759"/>
<dbReference type="Pfam" id="PF13857">
    <property type="entry name" value="Ank_5"/>
    <property type="match status" value="1"/>
</dbReference>
<dbReference type="Proteomes" id="UP000037460">
    <property type="component" value="Unassembled WGS sequence"/>
</dbReference>
<feature type="repeat" description="ANK" evidence="3">
    <location>
        <begin position="203"/>
        <end position="235"/>
    </location>
</feature>
<dbReference type="Pfam" id="PF12796">
    <property type="entry name" value="Ank_2"/>
    <property type="match status" value="2"/>
</dbReference>
<keyword evidence="6" id="KW-1185">Reference proteome</keyword>
<feature type="repeat" description="ANK" evidence="3">
    <location>
        <begin position="399"/>
        <end position="431"/>
    </location>
</feature>
<proteinExistence type="predicted"/>
<feature type="region of interest" description="Disordered" evidence="4">
    <location>
        <begin position="975"/>
        <end position="997"/>
    </location>
</feature>
<evidence type="ECO:0000256" key="4">
    <source>
        <dbReference type="SAM" id="MobiDB-lite"/>
    </source>
</evidence>
<comment type="caution">
    <text evidence="5">The sequence shown here is derived from an EMBL/GenBank/DDBJ whole genome shotgun (WGS) entry which is preliminary data.</text>
</comment>
<feature type="region of interest" description="Disordered" evidence="4">
    <location>
        <begin position="364"/>
        <end position="386"/>
    </location>
</feature>
<feature type="compositionally biased region" description="Pro residues" evidence="4">
    <location>
        <begin position="975"/>
        <end position="992"/>
    </location>
</feature>
<feature type="repeat" description="ANK" evidence="3">
    <location>
        <begin position="337"/>
        <end position="369"/>
    </location>
</feature>
<dbReference type="Gene3D" id="1.25.40.20">
    <property type="entry name" value="Ankyrin repeat-containing domain"/>
    <property type="match status" value="2"/>
</dbReference>
<feature type="compositionally biased region" description="Basic and acidic residues" evidence="4">
    <location>
        <begin position="556"/>
        <end position="566"/>
    </location>
</feature>
<dbReference type="PANTHER" id="PTHR24198">
    <property type="entry name" value="ANKYRIN REPEAT AND PROTEIN KINASE DOMAIN-CONTAINING PROTEIN"/>
    <property type="match status" value="1"/>
</dbReference>
<organism evidence="5 6">
    <name type="scientific">Chrysochromulina tobinii</name>
    <dbReference type="NCBI Taxonomy" id="1460289"/>
    <lineage>
        <taxon>Eukaryota</taxon>
        <taxon>Haptista</taxon>
        <taxon>Haptophyta</taxon>
        <taxon>Prymnesiophyceae</taxon>
        <taxon>Prymnesiales</taxon>
        <taxon>Chrysochromulinaceae</taxon>
        <taxon>Chrysochromulina</taxon>
    </lineage>
</organism>
<evidence type="ECO:0000313" key="5">
    <source>
        <dbReference type="EMBL" id="KOO23597.1"/>
    </source>
</evidence>
<name>A0A0M0JB65_9EUKA</name>
<keyword evidence="2 3" id="KW-0040">ANK repeat</keyword>
<dbReference type="EMBL" id="JWZX01003176">
    <property type="protein sequence ID" value="KOO23597.1"/>
    <property type="molecule type" value="Genomic_DNA"/>
</dbReference>
<dbReference type="InterPro" id="IPR036770">
    <property type="entry name" value="Ankyrin_rpt-contain_sf"/>
</dbReference>
<protein>
    <submittedName>
        <fullName evidence="5">Ankyrin-1</fullName>
    </submittedName>
</protein>
<dbReference type="SMART" id="SM00248">
    <property type="entry name" value="ANK"/>
    <property type="match status" value="6"/>
</dbReference>
<sequence length="1017" mass="108341">MLFGFRQVGTQRWDLLGAGETMDYALDSPLAFKERGEPATLELMLRDPHGVQCATATRELKAVKEASVGDAVLKTLQVFDNAISLGGVSVGSAISGVMDRGGSFTERAASSVGTLGDALNALLSGSKERAATERTLQLVRAKMAERVSTRVSTRAHLEDVQLQLEPTRIAMPELVDALASGDMSTFNLLLSRGASPDSVSHQTGQSSLHVACALQSAGVIEKLIEARADVNLKTHDGWKQTPLHVAAPHGHTCIRLLLGAGADPLEARGGDGKRASQLSIEGSRARTELTMAETRQQAVGTQMIHSALIVTAAAAGQIQTVKALLHSHTHPDSFGPNGTSALHEACIRGHADLVRMLLEARAEPGLPSRPSEASAQHGASLAHSKHGAAPLSGIQRAVVGMTALHFAASAGCAPVLKLLLRAKADPRARDEQGQLPLYSCPPASSEARELLLRAATALSRAAGAEIEAEIEAEMHSVRLQLHAVGPVRELHVGTPQRAVAGTPQRAVTDYSSSIKCVEEVRISLQPLTICLEQTLVARLVRMKRGLAEIADTADGNQHERRMHEDETPQAEAPADEPPESAESTELVVAQRSKSRSKSGLNELYLKRVKIDQVRLSITVQIKADALDRRSQLDGGEAAALDDEDLDELDHLSAVASLASLDNWQIELPPFETLEFFSPPADLVQLAVAHYWLAALKALTNLLANKLGNVGKLFQAVEFGYSRFLARWEREGSSLLKLPAALAAGLHGFSITIADWILSFLSTNLGTSSTALARLTRDPNFVYSHLQAEQHKSRDFMSAMGSLEVLELGVRTGVFDLGASIRGASRGGVKGFVYGLSSTTVGGVLKISSGALLVASKYLEALNHKLTGGMHRRLTPRIRSRQSRDLSGEGTLLPYPPLRLSEGVLDETEGVLEQHAETVASVLGASVAKPALKKKPSLRAEAMVLDTALEKEKAAAAKTASEAQLERAKTVEVVPPVPAPAEVPPPQALPSPSPSSLLKPWALPEGLADEEDVLIVRV</sequence>